<evidence type="ECO:0000256" key="3">
    <source>
        <dbReference type="ARBA" id="ARBA00022824"/>
    </source>
</evidence>
<evidence type="ECO:0000256" key="2">
    <source>
        <dbReference type="ARBA" id="ARBA00022692"/>
    </source>
</evidence>
<dbReference type="Pfam" id="PF11712">
    <property type="entry name" value="Vma12"/>
    <property type="match status" value="1"/>
</dbReference>
<dbReference type="PANTHER" id="PTHR31394:SF1">
    <property type="entry name" value="TRANSMEMBRANE PROTEIN 199"/>
    <property type="match status" value="1"/>
</dbReference>
<dbReference type="InterPro" id="IPR021013">
    <property type="entry name" value="ATPase_Vma12"/>
</dbReference>
<name>A0A1B6GAM1_9HEMI</name>
<keyword evidence="6" id="KW-0175">Coiled coil</keyword>
<evidence type="ECO:0000256" key="7">
    <source>
        <dbReference type="SAM" id="Phobius"/>
    </source>
</evidence>
<feature type="transmembrane region" description="Helical" evidence="7">
    <location>
        <begin position="139"/>
        <end position="162"/>
    </location>
</feature>
<dbReference type="GO" id="GO:0070072">
    <property type="term" value="P:vacuolar proton-transporting V-type ATPase complex assembly"/>
    <property type="evidence" value="ECO:0007669"/>
    <property type="project" value="InterPro"/>
</dbReference>
<dbReference type="GO" id="GO:0005789">
    <property type="term" value="C:endoplasmic reticulum membrane"/>
    <property type="evidence" value="ECO:0007669"/>
    <property type="project" value="UniProtKB-SubCell"/>
</dbReference>
<keyword evidence="3" id="KW-0256">Endoplasmic reticulum</keyword>
<sequence length="210" mass="24051">MLGSIEEPEVFICVPRNEVGILRKKIKAITKEKISDSLWKKLKESKDVLKITVSEVRWIRENVELDIPLHEWLEKCKIELPEPPVIPRSPELEARVQRLKLEQQERDYQNMTRNVDTIRSKYPDESIASQVKEINRQMIAVLQFVVSVGAGFAFGFIGVELIVGDLDFGFRLLLGVMCALIIALAEIYFLAKQLAEDVFPAPPPRKSHQD</sequence>
<accession>A0A1B6GAM1</accession>
<evidence type="ECO:0008006" key="9">
    <source>
        <dbReference type="Google" id="ProtNLM"/>
    </source>
</evidence>
<dbReference type="PANTHER" id="PTHR31394">
    <property type="entry name" value="TRANSMEMBRANE PROTEIN 199"/>
    <property type="match status" value="1"/>
</dbReference>
<gene>
    <name evidence="8" type="ORF">g.24413</name>
</gene>
<dbReference type="AlphaFoldDB" id="A0A1B6GAM1"/>
<keyword evidence="4 7" id="KW-1133">Transmembrane helix</keyword>
<reference evidence="8" key="1">
    <citation type="submission" date="2015-11" db="EMBL/GenBank/DDBJ databases">
        <title>De novo transcriptome assembly of four potential Pierce s Disease insect vectors from Arizona vineyards.</title>
        <authorList>
            <person name="Tassone E.E."/>
        </authorList>
    </citation>
    <scope>NUCLEOTIDE SEQUENCE</scope>
</reference>
<keyword evidence="5 7" id="KW-0472">Membrane</keyword>
<protein>
    <recommendedName>
        <fullName evidence="9">Transmembrane protein 199</fullName>
    </recommendedName>
</protein>
<comment type="subcellular location">
    <subcellularLocation>
        <location evidence="1">Endoplasmic reticulum membrane</location>
        <topology evidence="1">Multi-pass membrane protein</topology>
    </subcellularLocation>
</comment>
<proteinExistence type="predicted"/>
<keyword evidence="2 7" id="KW-0812">Transmembrane</keyword>
<dbReference type="EMBL" id="GECZ01010281">
    <property type="protein sequence ID" value="JAS59488.1"/>
    <property type="molecule type" value="Transcribed_RNA"/>
</dbReference>
<evidence type="ECO:0000256" key="1">
    <source>
        <dbReference type="ARBA" id="ARBA00004477"/>
    </source>
</evidence>
<evidence type="ECO:0000256" key="4">
    <source>
        <dbReference type="ARBA" id="ARBA00022989"/>
    </source>
</evidence>
<evidence type="ECO:0000256" key="6">
    <source>
        <dbReference type="SAM" id="Coils"/>
    </source>
</evidence>
<organism evidence="8">
    <name type="scientific">Cuerna arida</name>
    <dbReference type="NCBI Taxonomy" id="1464854"/>
    <lineage>
        <taxon>Eukaryota</taxon>
        <taxon>Metazoa</taxon>
        <taxon>Ecdysozoa</taxon>
        <taxon>Arthropoda</taxon>
        <taxon>Hexapoda</taxon>
        <taxon>Insecta</taxon>
        <taxon>Pterygota</taxon>
        <taxon>Neoptera</taxon>
        <taxon>Paraneoptera</taxon>
        <taxon>Hemiptera</taxon>
        <taxon>Auchenorrhyncha</taxon>
        <taxon>Membracoidea</taxon>
        <taxon>Cicadellidae</taxon>
        <taxon>Cicadellinae</taxon>
        <taxon>Proconiini</taxon>
        <taxon>Cuerna</taxon>
    </lineage>
</organism>
<feature type="transmembrane region" description="Helical" evidence="7">
    <location>
        <begin position="168"/>
        <end position="191"/>
    </location>
</feature>
<evidence type="ECO:0000313" key="8">
    <source>
        <dbReference type="EMBL" id="JAS59488.1"/>
    </source>
</evidence>
<feature type="coiled-coil region" evidence="6">
    <location>
        <begin position="94"/>
        <end position="121"/>
    </location>
</feature>
<evidence type="ECO:0000256" key="5">
    <source>
        <dbReference type="ARBA" id="ARBA00023136"/>
    </source>
</evidence>